<evidence type="ECO:0000256" key="1">
    <source>
        <dbReference type="PIRSR" id="PIRSR031924-50"/>
    </source>
</evidence>
<dbReference type="AlphaFoldDB" id="A0A0K8NTS3"/>
<keyword evidence="1" id="KW-0597">Phosphoprotein</keyword>
<dbReference type="InterPro" id="IPR017850">
    <property type="entry name" value="Alkaline_phosphatase_core_sf"/>
</dbReference>
<proteinExistence type="predicted"/>
<dbReference type="Proteomes" id="UP000037660">
    <property type="component" value="Unassembled WGS sequence"/>
</dbReference>
<evidence type="ECO:0000313" key="3">
    <source>
        <dbReference type="EMBL" id="GAP33787.1"/>
    </source>
</evidence>
<dbReference type="OrthoDB" id="9766127at2"/>
<dbReference type="RefSeq" id="WP_054017950.1">
    <property type="nucleotide sequence ID" value="NZ_BBYR01000002.1"/>
</dbReference>
<dbReference type="InterPro" id="IPR026263">
    <property type="entry name" value="Alkaline_phosphatase_prok"/>
</dbReference>
<feature type="binding site" evidence="2">
    <location>
        <position position="130"/>
    </location>
    <ligand>
        <name>substrate</name>
    </ligand>
</feature>
<accession>A0A0K8NTS3</accession>
<dbReference type="InterPro" id="IPR002591">
    <property type="entry name" value="Phosphodiest/P_Trfase"/>
</dbReference>
<reference evidence="4" key="1">
    <citation type="submission" date="2015-07" db="EMBL/GenBank/DDBJ databases">
        <title>Discovery of a poly(ethylene terephthalate assimilation.</title>
        <authorList>
            <person name="Yoshida S."/>
            <person name="Hiraga K."/>
            <person name="Takehana T."/>
            <person name="Taniguchi I."/>
            <person name="Yamaji H."/>
            <person name="Maeda Y."/>
            <person name="Toyohara K."/>
            <person name="Miyamoto K."/>
            <person name="Kimura Y."/>
            <person name="Oda K."/>
        </authorList>
    </citation>
    <scope>NUCLEOTIDE SEQUENCE [LARGE SCALE GENOMIC DNA]</scope>
    <source>
        <strain evidence="4">NBRC 110686 / TISTR 2288 / 201-F6</strain>
    </source>
</reference>
<dbReference type="STRING" id="1547922.ISF6_1042"/>
<dbReference type="EMBL" id="BBYR01000002">
    <property type="protein sequence ID" value="GAP33787.1"/>
    <property type="molecule type" value="Genomic_DNA"/>
</dbReference>
<comment type="caution">
    <text evidence="3">The sequence shown here is derived from an EMBL/GenBank/DDBJ whole genome shotgun (WGS) entry which is preliminary data.</text>
</comment>
<dbReference type="CDD" id="cd16016">
    <property type="entry name" value="AP-SPAP"/>
    <property type="match status" value="1"/>
</dbReference>
<feature type="active site" description="Phosphothreonine intermediate" evidence="1">
    <location>
        <position position="109"/>
    </location>
</feature>
<sequence length="574" mass="61494">MTTSSCPAATAASPAPARCAPAPRRRRALALLGLATLLAACASTPSEPAPAAAAGPARPALVVFLVVDGLPMRQVSAVRHLLAPDGFARFLDRGAWYAEAHYGHAYTVTAAGHATLFTGASPQRHGVIGNDWRDRATGAPVYCTGDTAEHYLGSPTDKLDGTSPRNLQAETLGDVMRRADPRSKVIAVSGKDRGAILPAGRSGTAYMYMNDSGRFASSTYYMPAHPAWVEAYNATRPADRWFKAEWRPLLPREAYGDVVTDDPPWFGTRSGRLPATLGRGDAPDQIFYTLLLRSPYVDAMALDFARAAIDGEQLGRDAAPDLLAISLSGHDYVNHAFSAESLASYDHLLQLDRLLQDFFHDLDTRVGRDRYVAVLSADHGFMPAPEWARGRGLEAGRASSAQLLGRVNTALQARFGVPKLVREVSASALQLNPALLQQHGLDADTVADAARDALRGEPAVAAAYTRREMLAGAPAGAPFFAQMRRSWNAERSGDVPFALKPYWILSSSADGTTHGSPHREDTHVPILTWGPRWAGAGRVDSRVETVDIAPTLAGWLGLPPPAAAEGRPLPRPAR</sequence>
<reference evidence="3 4" key="2">
    <citation type="journal article" date="2016" name="Science">
        <title>A bacterium that degrades and assimilates poly(ethylene terephthalate).</title>
        <authorList>
            <person name="Yoshida S."/>
            <person name="Hiraga K."/>
            <person name="Takehana T."/>
            <person name="Taniguchi I."/>
            <person name="Yamaji H."/>
            <person name="Maeda Y."/>
            <person name="Toyohara K."/>
            <person name="Miyamoto K."/>
            <person name="Kimura Y."/>
            <person name="Oda K."/>
        </authorList>
    </citation>
    <scope>NUCLEOTIDE SEQUENCE [LARGE SCALE GENOMIC DNA]</scope>
    <source>
        <strain evidence="4">NBRC 110686 / TISTR 2288 / 201-F6</strain>
    </source>
</reference>
<dbReference type="InterPro" id="IPR006311">
    <property type="entry name" value="TAT_signal"/>
</dbReference>
<dbReference type="Pfam" id="PF01663">
    <property type="entry name" value="Phosphodiest"/>
    <property type="match status" value="1"/>
</dbReference>
<dbReference type="PIRSF" id="PIRSF031924">
    <property type="entry name" value="Pi-irrepressible_AP"/>
    <property type="match status" value="1"/>
</dbReference>
<dbReference type="PROSITE" id="PS51318">
    <property type="entry name" value="TAT"/>
    <property type="match status" value="1"/>
</dbReference>
<evidence type="ECO:0000313" key="4">
    <source>
        <dbReference type="Proteomes" id="UP000037660"/>
    </source>
</evidence>
<keyword evidence="4" id="KW-1185">Reference proteome</keyword>
<dbReference type="GO" id="GO:0004035">
    <property type="term" value="F:alkaline phosphatase activity"/>
    <property type="evidence" value="ECO:0007669"/>
    <property type="project" value="UniProtKB-EC"/>
</dbReference>
<organism evidence="3 4">
    <name type="scientific">Piscinibacter sakaiensis</name>
    <name type="common">Ideonella sakaiensis</name>
    <dbReference type="NCBI Taxonomy" id="1547922"/>
    <lineage>
        <taxon>Bacteria</taxon>
        <taxon>Pseudomonadati</taxon>
        <taxon>Pseudomonadota</taxon>
        <taxon>Betaproteobacteria</taxon>
        <taxon>Burkholderiales</taxon>
        <taxon>Sphaerotilaceae</taxon>
        <taxon>Piscinibacter</taxon>
    </lineage>
</organism>
<dbReference type="Gene3D" id="3.40.720.10">
    <property type="entry name" value="Alkaline Phosphatase, subunit A"/>
    <property type="match status" value="1"/>
</dbReference>
<dbReference type="SUPFAM" id="SSF53649">
    <property type="entry name" value="Alkaline phosphatase-like"/>
    <property type="match status" value="1"/>
</dbReference>
<name>A0A0K8NTS3_PISS1</name>
<protein>
    <submittedName>
        <fullName evidence="3">Alkaline phosphatase</fullName>
        <ecNumber evidence="3">3.1.3.1</ecNumber>
    </submittedName>
</protein>
<evidence type="ECO:0000256" key="2">
    <source>
        <dbReference type="PIRSR" id="PIRSR031924-51"/>
    </source>
</evidence>
<dbReference type="EC" id="3.1.3.1" evidence="3"/>
<dbReference type="Gene3D" id="3.30.1360.150">
    <property type="match status" value="1"/>
</dbReference>
<gene>
    <name evidence="3" type="ORF">ISF6_1042</name>
</gene>
<feature type="binding site" evidence="2">
    <location>
        <begin position="191"/>
        <end position="193"/>
    </location>
    <ligand>
        <name>substrate</name>
    </ligand>
</feature>
<keyword evidence="3" id="KW-0378">Hydrolase</keyword>